<feature type="transmembrane region" description="Helical" evidence="12">
    <location>
        <begin position="12"/>
        <end position="36"/>
    </location>
</feature>
<feature type="transmembrane region" description="Helical" evidence="12">
    <location>
        <begin position="132"/>
        <end position="157"/>
    </location>
</feature>
<evidence type="ECO:0000256" key="4">
    <source>
        <dbReference type="ARBA" id="ARBA00022475"/>
    </source>
</evidence>
<dbReference type="Proteomes" id="UP000887568">
    <property type="component" value="Unplaced"/>
</dbReference>
<feature type="transmembrane region" description="Helical" evidence="12">
    <location>
        <begin position="535"/>
        <end position="556"/>
    </location>
</feature>
<dbReference type="GO" id="GO:0006814">
    <property type="term" value="P:sodium ion transport"/>
    <property type="evidence" value="ECO:0007669"/>
    <property type="project" value="UniProtKB-KW"/>
</dbReference>
<comment type="subcellular location">
    <subcellularLocation>
        <location evidence="1">Cell membrane</location>
        <topology evidence="1">Multi-pass membrane protein</topology>
    </subcellularLocation>
</comment>
<keyword evidence="8" id="KW-0406">Ion transport</keyword>
<evidence type="ECO:0000256" key="7">
    <source>
        <dbReference type="ARBA" id="ARBA00023053"/>
    </source>
</evidence>
<comment type="similarity">
    <text evidence="2 11">Belongs to the sodium:solute symporter (SSF) (TC 2.A.21) family.</text>
</comment>
<reference evidence="13" key="1">
    <citation type="submission" date="2022-11" db="UniProtKB">
        <authorList>
            <consortium name="EnsemblMetazoa"/>
        </authorList>
    </citation>
    <scope>IDENTIFICATION</scope>
</reference>
<keyword evidence="6 12" id="KW-1133">Transmembrane helix</keyword>
<dbReference type="PANTHER" id="PTHR42985:SF2">
    <property type="entry name" value="SODIUM-DEPENDENT MULTIVITAMIN TRANSPORTER"/>
    <property type="match status" value="1"/>
</dbReference>
<keyword evidence="9 12" id="KW-0472">Membrane</keyword>
<feature type="transmembrane region" description="Helical" evidence="12">
    <location>
        <begin position="328"/>
        <end position="353"/>
    </location>
</feature>
<feature type="transmembrane region" description="Helical" evidence="12">
    <location>
        <begin position="163"/>
        <end position="185"/>
    </location>
</feature>
<feature type="transmembrane region" description="Helical" evidence="12">
    <location>
        <begin position="283"/>
        <end position="308"/>
    </location>
</feature>
<dbReference type="InterPro" id="IPR051163">
    <property type="entry name" value="Sodium:Solute_Symporter_SSF"/>
</dbReference>
<feature type="transmembrane region" description="Helical" evidence="12">
    <location>
        <begin position="413"/>
        <end position="435"/>
    </location>
</feature>
<evidence type="ECO:0000313" key="13">
    <source>
        <dbReference type="EnsemblMetazoa" id="XP_038076692.1"/>
    </source>
</evidence>
<evidence type="ECO:0000256" key="3">
    <source>
        <dbReference type="ARBA" id="ARBA00022448"/>
    </source>
</evidence>
<evidence type="ECO:0000256" key="2">
    <source>
        <dbReference type="ARBA" id="ARBA00006434"/>
    </source>
</evidence>
<dbReference type="Pfam" id="PF00474">
    <property type="entry name" value="SSF"/>
    <property type="match status" value="1"/>
</dbReference>
<dbReference type="PROSITE" id="PS50283">
    <property type="entry name" value="NA_SOLUT_SYMP_3"/>
    <property type="match status" value="1"/>
</dbReference>
<organism evidence="13 14">
    <name type="scientific">Patiria miniata</name>
    <name type="common">Bat star</name>
    <name type="synonym">Asterina miniata</name>
    <dbReference type="NCBI Taxonomy" id="46514"/>
    <lineage>
        <taxon>Eukaryota</taxon>
        <taxon>Metazoa</taxon>
        <taxon>Echinodermata</taxon>
        <taxon>Eleutherozoa</taxon>
        <taxon>Asterozoa</taxon>
        <taxon>Asteroidea</taxon>
        <taxon>Valvatacea</taxon>
        <taxon>Valvatida</taxon>
        <taxon>Asterinidae</taxon>
        <taxon>Patiria</taxon>
    </lineage>
</organism>
<evidence type="ECO:0000256" key="8">
    <source>
        <dbReference type="ARBA" id="ARBA00023065"/>
    </source>
</evidence>
<evidence type="ECO:0000313" key="14">
    <source>
        <dbReference type="Proteomes" id="UP000887568"/>
    </source>
</evidence>
<feature type="transmembrane region" description="Helical" evidence="12">
    <location>
        <begin position="197"/>
        <end position="217"/>
    </location>
</feature>
<feature type="transmembrane region" description="Helical" evidence="12">
    <location>
        <begin position="244"/>
        <end position="262"/>
    </location>
</feature>
<evidence type="ECO:0000256" key="9">
    <source>
        <dbReference type="ARBA" id="ARBA00023136"/>
    </source>
</evidence>
<keyword evidence="14" id="KW-1185">Reference proteome</keyword>
<evidence type="ECO:0000256" key="6">
    <source>
        <dbReference type="ARBA" id="ARBA00022989"/>
    </source>
</evidence>
<keyword evidence="4" id="KW-1003">Cell membrane</keyword>
<dbReference type="InterPro" id="IPR038377">
    <property type="entry name" value="Na/Glc_symporter_sf"/>
</dbReference>
<evidence type="ECO:0000256" key="11">
    <source>
        <dbReference type="RuleBase" id="RU362091"/>
    </source>
</evidence>
<dbReference type="OMA" id="CKTVRIC"/>
<dbReference type="GeneID" id="119744696"/>
<dbReference type="InterPro" id="IPR001734">
    <property type="entry name" value="Na/solute_symporter"/>
</dbReference>
<dbReference type="EnsemblMetazoa" id="XM_038220764.1">
    <property type="protein sequence ID" value="XP_038076692.1"/>
    <property type="gene ID" value="LOC119744696"/>
</dbReference>
<dbReference type="PANTHER" id="PTHR42985">
    <property type="entry name" value="SODIUM-COUPLED MONOCARBOXYLATE TRANSPORTER"/>
    <property type="match status" value="1"/>
</dbReference>
<dbReference type="GO" id="GO:0015293">
    <property type="term" value="F:symporter activity"/>
    <property type="evidence" value="ECO:0007669"/>
    <property type="project" value="TreeGrafter"/>
</dbReference>
<evidence type="ECO:0008006" key="15">
    <source>
        <dbReference type="Google" id="ProtNLM"/>
    </source>
</evidence>
<dbReference type="AlphaFoldDB" id="A0A914BMJ1"/>
<keyword evidence="7" id="KW-0915">Sodium</keyword>
<dbReference type="OrthoDB" id="6132759at2759"/>
<keyword evidence="3" id="KW-0813">Transport</keyword>
<dbReference type="NCBIfam" id="TIGR00813">
    <property type="entry name" value="sss"/>
    <property type="match status" value="1"/>
</dbReference>
<keyword evidence="5 12" id="KW-0812">Transmembrane</keyword>
<evidence type="ECO:0000256" key="12">
    <source>
        <dbReference type="SAM" id="Phobius"/>
    </source>
</evidence>
<evidence type="ECO:0000256" key="1">
    <source>
        <dbReference type="ARBA" id="ARBA00004651"/>
    </source>
</evidence>
<feature type="transmembrane region" description="Helical" evidence="12">
    <location>
        <begin position="442"/>
        <end position="463"/>
    </location>
</feature>
<protein>
    <recommendedName>
        <fullName evidence="15">Sodium-coupled monocarboxylate transporter 1</fullName>
    </recommendedName>
</protein>
<evidence type="ECO:0000256" key="10">
    <source>
        <dbReference type="ARBA" id="ARBA00023201"/>
    </source>
</evidence>
<keyword evidence="10" id="KW-0739">Sodium transport</keyword>
<dbReference type="RefSeq" id="XP_038076692.1">
    <property type="nucleotide sequence ID" value="XM_038220764.1"/>
</dbReference>
<proteinExistence type="inferred from homology"/>
<dbReference type="CDD" id="cd11492">
    <property type="entry name" value="SLC5sbd_NIS-SMVT"/>
    <property type="match status" value="1"/>
</dbReference>
<dbReference type="Gene3D" id="1.20.1730.10">
    <property type="entry name" value="Sodium/glucose cotransporter"/>
    <property type="match status" value="1"/>
</dbReference>
<feature type="transmembrane region" description="Helical" evidence="12">
    <location>
        <begin position="384"/>
        <end position="407"/>
    </location>
</feature>
<name>A0A914BMJ1_PATMI</name>
<feature type="transmembrane region" description="Helical" evidence="12">
    <location>
        <begin position="87"/>
        <end position="111"/>
    </location>
</feature>
<evidence type="ECO:0000256" key="5">
    <source>
        <dbReference type="ARBA" id="ARBA00022692"/>
    </source>
</evidence>
<sequence>MADVSDTGTSGVFSVVDYVVFAVILIVSAAIGLYHACTGGHQRTTQEFFVGDRQMKFVPVGFSLLASWMSAVALLGTPSECYSYGTMFWLISGSYIFVTLIAAHLYIPVFYRLRLTSVYEYLQLRFSHAVKLIGALAFIFHMILYMAVVLYAPAIAINAVTGFSIWKSILTVGLVCVFYTTLGGIKAVIWTDVFQTLVMFAGLLAVIIQGSIAFGGFKNIWQINQDGGRIIFNEFGIDPTIRHSLWSLVIGGTFTFLSNYGCNQLSVQRYLSCPSERDAKRALYVNCPLLFVILSLTMMCGLVLFAMYGDCDPILRGQISRADQLLPYYVINELGFISGLAGLFIGCIFSGSLSTVSSGMNSLAAVTLEDVLPKQRFTERTAAILSKVLACTYGLLCVGMANLAGYMGPVLQVALSLMGIIGGPLLGLFTLGLFFPCANNKGALVGVFASFAISTWMAIGAFLHPTPHLGLTTTLDDCPLLNTTLNTTDVTFLDDNTTYFETTDTSLYNLTAFTTEATKDTTPHPVLASLYSISYLWYSVIGMLVVLIVGVVTSLITGGNEDVDPSLLSPVIQSFHSCNCRRSGHKLQRLDDLDMMDVDTNSYWKKSPNNIHTAL</sequence>
<accession>A0A914BMJ1</accession>
<feature type="transmembrane region" description="Helical" evidence="12">
    <location>
        <begin position="57"/>
        <end position="75"/>
    </location>
</feature>
<dbReference type="GO" id="GO:0005886">
    <property type="term" value="C:plasma membrane"/>
    <property type="evidence" value="ECO:0007669"/>
    <property type="project" value="UniProtKB-SubCell"/>
</dbReference>